<evidence type="ECO:0000313" key="3">
    <source>
        <dbReference type="Proteomes" id="UP000499080"/>
    </source>
</evidence>
<dbReference type="AlphaFoldDB" id="A0A4Y2WQ55"/>
<keyword evidence="3" id="KW-1185">Reference proteome</keyword>
<evidence type="ECO:0000256" key="1">
    <source>
        <dbReference type="SAM" id="MobiDB-lite"/>
    </source>
</evidence>
<reference evidence="2 3" key="1">
    <citation type="journal article" date="2019" name="Sci. Rep.">
        <title>Orb-weaving spider Araneus ventricosus genome elucidates the spidroin gene catalogue.</title>
        <authorList>
            <person name="Kono N."/>
            <person name="Nakamura H."/>
            <person name="Ohtoshi R."/>
            <person name="Moran D.A.P."/>
            <person name="Shinohara A."/>
            <person name="Yoshida Y."/>
            <person name="Fujiwara M."/>
            <person name="Mori M."/>
            <person name="Tomita M."/>
            <person name="Arakawa K."/>
        </authorList>
    </citation>
    <scope>NUCLEOTIDE SEQUENCE [LARGE SCALE GENOMIC DNA]</scope>
</reference>
<dbReference type="EMBL" id="BGPR01064301">
    <property type="protein sequence ID" value="GBO39299.1"/>
    <property type="molecule type" value="Genomic_DNA"/>
</dbReference>
<organism evidence="2 3">
    <name type="scientific">Araneus ventricosus</name>
    <name type="common">Orbweaver spider</name>
    <name type="synonym">Epeira ventricosa</name>
    <dbReference type="NCBI Taxonomy" id="182803"/>
    <lineage>
        <taxon>Eukaryota</taxon>
        <taxon>Metazoa</taxon>
        <taxon>Ecdysozoa</taxon>
        <taxon>Arthropoda</taxon>
        <taxon>Chelicerata</taxon>
        <taxon>Arachnida</taxon>
        <taxon>Araneae</taxon>
        <taxon>Araneomorphae</taxon>
        <taxon>Entelegynae</taxon>
        <taxon>Araneoidea</taxon>
        <taxon>Araneidae</taxon>
        <taxon>Araneus</taxon>
    </lineage>
</organism>
<evidence type="ECO:0000313" key="2">
    <source>
        <dbReference type="EMBL" id="GBO39299.1"/>
    </source>
</evidence>
<comment type="caution">
    <text evidence="2">The sequence shown here is derived from an EMBL/GenBank/DDBJ whole genome shotgun (WGS) entry which is preliminary data.</text>
</comment>
<protein>
    <submittedName>
        <fullName evidence="2">Uncharacterized protein</fullName>
    </submittedName>
</protein>
<feature type="compositionally biased region" description="Basic and acidic residues" evidence="1">
    <location>
        <begin position="40"/>
        <end position="49"/>
    </location>
</feature>
<name>A0A4Y2WQ55_ARAVE</name>
<gene>
    <name evidence="2" type="ORF">AVEN_231441_1</name>
</gene>
<proteinExistence type="predicted"/>
<feature type="region of interest" description="Disordered" evidence="1">
    <location>
        <begin position="35"/>
        <end position="78"/>
    </location>
</feature>
<accession>A0A4Y2WQ55</accession>
<sequence length="110" mass="12074">MITLFNISTQPWRCKTCTTLIQNPPFNHLREMRSPLTVGRGDDGQDVGRLRAGGGRGRGRGQLAEGLQGYPEGRGGHPLQERVQLLEGEGVVERLQGTDSGHLAEAVWNR</sequence>
<dbReference type="Proteomes" id="UP000499080">
    <property type="component" value="Unassembled WGS sequence"/>
</dbReference>